<sequence>MNLLNRGQTRVNDNWKRLQDLLERFRDGIPPEKAWSTLIAITAVNDPFAQGSLFATLGEDDSDEEEKDRSGDQGDGAQGKSAQGDRNNEIDLTHQDSGASEPSSRKPTPTKKKRSRGSLRKVPDQPQLRPSGWAPTADQARSPSNRLMFMESDVQEIMQNEPVVWDTLRPDVILLMRAGIGYQGSIAMLNGDVMTHNLFPPSELPDMLASMMFWNRLDESFWAKYVPEKYYLRAELRLDLLHSEGVRPGY</sequence>
<dbReference type="OrthoDB" id="129227at2759"/>
<reference evidence="3" key="1">
    <citation type="submission" date="2017-03" db="EMBL/GenBank/DDBJ databases">
        <title>Phytopthora megakarya and P. palmivora, two closely related causual agents of cacao black pod achieved similar genome size and gene model numbers by different mechanisms.</title>
        <authorList>
            <person name="Ali S."/>
            <person name="Shao J."/>
            <person name="Larry D.J."/>
            <person name="Kronmiller B."/>
            <person name="Shen D."/>
            <person name="Strem M.D."/>
            <person name="Melnick R.L."/>
            <person name="Guiltinan M.J."/>
            <person name="Tyler B.M."/>
            <person name="Meinhardt L.W."/>
            <person name="Bailey B.A."/>
        </authorList>
    </citation>
    <scope>NUCLEOTIDE SEQUENCE [LARGE SCALE GENOMIC DNA]</scope>
    <source>
        <strain evidence="3">zdho120</strain>
    </source>
</reference>
<dbReference type="Proteomes" id="UP000198211">
    <property type="component" value="Unassembled WGS sequence"/>
</dbReference>
<evidence type="ECO:0000313" key="3">
    <source>
        <dbReference type="Proteomes" id="UP000198211"/>
    </source>
</evidence>
<comment type="caution">
    <text evidence="2">The sequence shown here is derived from an EMBL/GenBank/DDBJ whole genome shotgun (WGS) entry which is preliminary data.</text>
</comment>
<evidence type="ECO:0000313" key="2">
    <source>
        <dbReference type="EMBL" id="OWZ12823.1"/>
    </source>
</evidence>
<feature type="compositionally biased region" description="Basic residues" evidence="1">
    <location>
        <begin position="108"/>
        <end position="119"/>
    </location>
</feature>
<keyword evidence="3" id="KW-1185">Reference proteome</keyword>
<organism evidence="2 3">
    <name type="scientific">Phytophthora megakarya</name>
    <dbReference type="NCBI Taxonomy" id="4795"/>
    <lineage>
        <taxon>Eukaryota</taxon>
        <taxon>Sar</taxon>
        <taxon>Stramenopiles</taxon>
        <taxon>Oomycota</taxon>
        <taxon>Peronosporomycetes</taxon>
        <taxon>Peronosporales</taxon>
        <taxon>Peronosporaceae</taxon>
        <taxon>Phytophthora</taxon>
    </lineage>
</organism>
<accession>A0A225W505</accession>
<proteinExistence type="predicted"/>
<name>A0A225W505_9STRA</name>
<dbReference type="AlphaFoldDB" id="A0A225W505"/>
<protein>
    <submittedName>
        <fullName evidence="2">Uncharacterized protein</fullName>
    </submittedName>
</protein>
<gene>
    <name evidence="2" type="ORF">PHMEG_00013951</name>
</gene>
<feature type="region of interest" description="Disordered" evidence="1">
    <location>
        <begin position="57"/>
        <end position="143"/>
    </location>
</feature>
<evidence type="ECO:0000256" key="1">
    <source>
        <dbReference type="SAM" id="MobiDB-lite"/>
    </source>
</evidence>
<dbReference type="EMBL" id="NBNE01001740">
    <property type="protein sequence ID" value="OWZ12823.1"/>
    <property type="molecule type" value="Genomic_DNA"/>
</dbReference>